<proteinExistence type="predicted"/>
<dbReference type="SUPFAM" id="SSF47413">
    <property type="entry name" value="lambda repressor-like DNA-binding domains"/>
    <property type="match status" value="1"/>
</dbReference>
<name>A0A543I219_9MICO</name>
<dbReference type="InterPro" id="IPR001387">
    <property type="entry name" value="Cro/C1-type_HTH"/>
</dbReference>
<reference evidence="2 3" key="1">
    <citation type="submission" date="2019-06" db="EMBL/GenBank/DDBJ databases">
        <title>Genome sequencing of plant associated microbes to promote plant fitness in Sorghum bicolor and Oryza sativa.</title>
        <authorList>
            <person name="Coleman-Derr D."/>
        </authorList>
    </citation>
    <scope>NUCLEOTIDE SEQUENCE [LARGE SCALE GENOMIC DNA]</scope>
    <source>
        <strain evidence="2 3">KV-663</strain>
    </source>
</reference>
<protein>
    <submittedName>
        <fullName evidence="2">Transcriptional regulator with XRE-family HTH domain</fullName>
    </submittedName>
</protein>
<dbReference type="InterPro" id="IPR010982">
    <property type="entry name" value="Lambda_DNA-bd_dom_sf"/>
</dbReference>
<dbReference type="CDD" id="cd00093">
    <property type="entry name" value="HTH_XRE"/>
    <property type="match status" value="1"/>
</dbReference>
<sequence length="278" mass="31689">MTTDVPLSVRTPSPLGEFLRARRHQIAPEEVGIRRAKGRRRVGLSRTEVAELAHISVAYYDLIERGRDLRPSKTVIDGLARALKLDADGRAHLHSIASGSAPRRKAEPEILSEELEELLDSIDPNPAYVVGARWDVLGANHTACQLFTDWESKRTKRERNLLWFYCCDPAARSLFVDWEQEAADQLALFREAYARHPDDPAYKRVLDEVFKANPATATWWEQHDSDPTRGRTKRIRLDTGQVIQLRQLVLQVADEPDIRVISYFADADGDLDDVEFDY</sequence>
<dbReference type="Gene3D" id="1.10.260.40">
    <property type="entry name" value="lambda repressor-like DNA-binding domains"/>
    <property type="match status" value="1"/>
</dbReference>
<dbReference type="GO" id="GO:0003677">
    <property type="term" value="F:DNA binding"/>
    <property type="evidence" value="ECO:0007669"/>
    <property type="project" value="InterPro"/>
</dbReference>
<feature type="domain" description="HTH cro/C1-type" evidence="1">
    <location>
        <begin position="33"/>
        <end position="90"/>
    </location>
</feature>
<accession>A0A543I219</accession>
<evidence type="ECO:0000259" key="1">
    <source>
        <dbReference type="PROSITE" id="PS50943"/>
    </source>
</evidence>
<dbReference type="EMBL" id="VFPM01000001">
    <property type="protein sequence ID" value="TQM64625.1"/>
    <property type="molecule type" value="Genomic_DNA"/>
</dbReference>
<comment type="caution">
    <text evidence="2">The sequence shown here is derived from an EMBL/GenBank/DDBJ whole genome shotgun (WGS) entry which is preliminary data.</text>
</comment>
<gene>
    <name evidence="2" type="ORF">FBY41_0997</name>
</gene>
<evidence type="ECO:0000313" key="3">
    <source>
        <dbReference type="Proteomes" id="UP000316747"/>
    </source>
</evidence>
<dbReference type="PANTHER" id="PTHR35010:SF2">
    <property type="entry name" value="BLL4672 PROTEIN"/>
    <property type="match status" value="1"/>
</dbReference>
<evidence type="ECO:0000313" key="2">
    <source>
        <dbReference type="EMBL" id="TQM64625.1"/>
    </source>
</evidence>
<dbReference type="AlphaFoldDB" id="A0A543I219"/>
<dbReference type="Pfam" id="PF17765">
    <property type="entry name" value="MLTR_LBD"/>
    <property type="match status" value="1"/>
</dbReference>
<dbReference type="Proteomes" id="UP000316747">
    <property type="component" value="Unassembled WGS sequence"/>
</dbReference>
<keyword evidence="3" id="KW-1185">Reference proteome</keyword>
<dbReference type="Gene3D" id="3.30.450.180">
    <property type="match status" value="1"/>
</dbReference>
<dbReference type="RefSeq" id="WP_185748891.1">
    <property type="nucleotide sequence ID" value="NZ_VFPM01000001.1"/>
</dbReference>
<dbReference type="InterPro" id="IPR041413">
    <property type="entry name" value="MLTR_LBD"/>
</dbReference>
<dbReference type="Pfam" id="PF13560">
    <property type="entry name" value="HTH_31"/>
    <property type="match status" value="1"/>
</dbReference>
<dbReference type="SMART" id="SM00530">
    <property type="entry name" value="HTH_XRE"/>
    <property type="match status" value="1"/>
</dbReference>
<dbReference type="PROSITE" id="PS50943">
    <property type="entry name" value="HTH_CROC1"/>
    <property type="match status" value="1"/>
</dbReference>
<dbReference type="PANTHER" id="PTHR35010">
    <property type="entry name" value="BLL4672 PROTEIN-RELATED"/>
    <property type="match status" value="1"/>
</dbReference>
<organism evidence="2 3">
    <name type="scientific">Humibacillus xanthopallidus</name>
    <dbReference type="NCBI Taxonomy" id="412689"/>
    <lineage>
        <taxon>Bacteria</taxon>
        <taxon>Bacillati</taxon>
        <taxon>Actinomycetota</taxon>
        <taxon>Actinomycetes</taxon>
        <taxon>Micrococcales</taxon>
        <taxon>Intrasporangiaceae</taxon>
        <taxon>Humibacillus</taxon>
    </lineage>
</organism>